<name>A0A0K8PAR5_9CHLR</name>
<proteinExistence type="predicted"/>
<sequence length="81" mass="8951">MIIVVCIGSSCHLKGAQRVVEKLQQLVLENHLEEKVILNGSFCMGNCTKGVCVQIGETTYSVSPESVETFFQNEVLHAVRQ</sequence>
<gene>
    <name evidence="1" type="ORF">ATC1_12156</name>
</gene>
<evidence type="ECO:0000313" key="1">
    <source>
        <dbReference type="EMBL" id="GAP39624.1"/>
    </source>
</evidence>
<accession>A0A0K8PAR5</accession>
<dbReference type="SUPFAM" id="SSF52833">
    <property type="entry name" value="Thioredoxin-like"/>
    <property type="match status" value="1"/>
</dbReference>
<dbReference type="InterPro" id="IPR036249">
    <property type="entry name" value="Thioredoxin-like_sf"/>
</dbReference>
<dbReference type="STRING" id="1678840.ATC1_12156"/>
<reference evidence="1" key="1">
    <citation type="journal article" date="2015" name="Genome Announc.">
        <title>Draft Genome Sequence of Anaerolineae Strain TC1, a Novel Isolate from a Methanogenic Wastewater Treatment System.</title>
        <authorList>
            <person name="Matsuura N."/>
            <person name="Tourlousse D.M."/>
            <person name="Sun L."/>
            <person name="Toyonaga M."/>
            <person name="Kuroda K."/>
            <person name="Ohashi A."/>
            <person name="Cruz R."/>
            <person name="Yamaguchi T."/>
            <person name="Sekiguchi Y."/>
        </authorList>
    </citation>
    <scope>NUCLEOTIDE SEQUENCE [LARGE SCALE GENOMIC DNA]</scope>
    <source>
        <strain evidence="1">TC1</strain>
    </source>
</reference>
<evidence type="ECO:0000313" key="2">
    <source>
        <dbReference type="Proteomes" id="UP000053370"/>
    </source>
</evidence>
<dbReference type="Gene3D" id="3.40.30.10">
    <property type="entry name" value="Glutaredoxin"/>
    <property type="match status" value="1"/>
</dbReference>
<dbReference type="CDD" id="cd02980">
    <property type="entry name" value="TRX_Fd_family"/>
    <property type="match status" value="1"/>
</dbReference>
<dbReference type="Proteomes" id="UP000053370">
    <property type="component" value="Unassembled WGS sequence"/>
</dbReference>
<dbReference type="Pfam" id="PF01257">
    <property type="entry name" value="2Fe-2S_thioredx"/>
    <property type="match status" value="1"/>
</dbReference>
<dbReference type="AlphaFoldDB" id="A0A0K8PAR5"/>
<keyword evidence="2" id="KW-1185">Reference proteome</keyword>
<dbReference type="EMBL" id="DF968180">
    <property type="protein sequence ID" value="GAP39624.1"/>
    <property type="molecule type" value="Genomic_DNA"/>
</dbReference>
<protein>
    <submittedName>
        <fullName evidence="1">NADH dehydrogenase subunit E</fullName>
    </submittedName>
</protein>
<organism evidence="1">
    <name type="scientific">Flexilinea flocculi</name>
    <dbReference type="NCBI Taxonomy" id="1678840"/>
    <lineage>
        <taxon>Bacteria</taxon>
        <taxon>Bacillati</taxon>
        <taxon>Chloroflexota</taxon>
        <taxon>Anaerolineae</taxon>
        <taxon>Anaerolineales</taxon>
        <taxon>Anaerolineaceae</taxon>
        <taxon>Flexilinea</taxon>
    </lineage>
</organism>